<dbReference type="AlphaFoldDB" id="A0A2U1JFY9"/>
<feature type="non-terminal residue" evidence="1">
    <location>
        <position position="1006"/>
    </location>
</feature>
<dbReference type="Proteomes" id="UP000245449">
    <property type="component" value="Unassembled WGS sequence"/>
</dbReference>
<dbReference type="RefSeq" id="WP_208012194.1">
    <property type="nucleotide sequence ID" value="NZ_QCZI01000037.1"/>
</dbReference>
<reference evidence="1 2" key="1">
    <citation type="submission" date="2018-04" db="EMBL/GenBank/DDBJ databases">
        <title>Flavobacterium sp. nov., isolated from glacier ice.</title>
        <authorList>
            <person name="Liu Q."/>
            <person name="Xin Y.-H."/>
        </authorList>
    </citation>
    <scope>NUCLEOTIDE SEQUENCE [LARGE SCALE GENOMIC DNA]</scope>
    <source>
        <strain evidence="1 2">RB1R5</strain>
    </source>
</reference>
<accession>A0A2U1JFY9</accession>
<keyword evidence="2" id="KW-1185">Reference proteome</keyword>
<proteinExistence type="predicted"/>
<gene>
    <name evidence="1" type="ORF">DB895_14015</name>
</gene>
<feature type="non-terminal residue" evidence="1">
    <location>
        <position position="1"/>
    </location>
</feature>
<evidence type="ECO:0000313" key="1">
    <source>
        <dbReference type="EMBL" id="PWA03858.1"/>
    </source>
</evidence>
<comment type="caution">
    <text evidence="1">The sequence shown here is derived from an EMBL/GenBank/DDBJ whole genome shotgun (WGS) entry which is preliminary data.</text>
</comment>
<evidence type="ECO:0000313" key="2">
    <source>
        <dbReference type="Proteomes" id="UP000245449"/>
    </source>
</evidence>
<protein>
    <submittedName>
        <fullName evidence="1">Uncharacterized protein</fullName>
    </submittedName>
</protein>
<dbReference type="EMBL" id="QCZI01000037">
    <property type="protein sequence ID" value="PWA03858.1"/>
    <property type="molecule type" value="Genomic_DNA"/>
</dbReference>
<organism evidence="1 2">
    <name type="scientific">Flavobacterium psychrotolerans</name>
    <dbReference type="NCBI Taxonomy" id="2169410"/>
    <lineage>
        <taxon>Bacteria</taxon>
        <taxon>Pseudomonadati</taxon>
        <taxon>Bacteroidota</taxon>
        <taxon>Flavobacteriia</taxon>
        <taxon>Flavobacteriales</taxon>
        <taxon>Flavobacteriaceae</taxon>
        <taxon>Flavobacterium</taxon>
    </lineage>
</organism>
<name>A0A2U1JFY9_9FLAO</name>
<sequence>ASSTPTLCISTPLTNITHATTLATGIGVATGLPAGVTAAWAANVITISGTPTASGVFAYSIPLTGGCGSINATGTITVTANMTAAAASSTPTLCNNTPLTNITHVTTLATGISNSGVLGANGLPAGVSATWAANVITITGTPTASGVFAYSIPLTGSCGSINATGIITVTAAPTAVAGTAIATCSSDGAINITAGSSATNQASILWTSNGTGTFVDAASLTTCTYAPSAADITAGTVILTLTATNAGCTDAIDTKTITITVAAAPVAGTAISTCSTSAAVNITAGSSATNSSNITWTSDGTGTFTDATSLTLCTYLPSAADIALGSVNLTLTETGNAPCANVTSNKTLTISTPTTAVAGTPIATCSSDGAINITAGSSATNQASILWTSNGTGTFVDAASLTTCTYAPSAADITAGTVILTLTAIANAGCTDAIDTKTITITVAAAPVAGTAISTCSTSAAVNITTGSSATNSSNITWTSDGTGTFTDATSLTLCTYLPSAADIALGSVNLTLTETGNAPCANVTSNKTLTISTPSTAVAGTPIATCSSDGAINITAGSSATNQTSILWTSNGTGTFVDAASLTTCTYAPSAADITAGTVILTLTATNAGCTDAIDTKTITITVAAAPVAGTAISTCSTSAAVNITAGSSATNSSNITWTSDGTGTFTDATSLTLCTYLPSAADIALGSVNLTLTETGNAPCTNVTSNKTLTISIPPTAVAGTPIATCSSDGAINITAGSSATNQTSILWTSNGTGTFVDAASLTTCTYAPSAADITAGTVVLTLTATNAGCTDAIDTKTITITVAAAPVAGTAISTCSTSAAVNITAGSSATNSSNITWTSDGTGTFTDATSLTLCTYLPSAADIALGSVNLTLTETGNAPCANVTSNKTLTISITPTAVAGTPIATCSSDGAINITAGSSATNQASILWTSNGTGTFVDAASLTTCTYAPSAADITAGTVVLTLTAIANTGCTDAIDTKTITITVAPTAVAGTAISTCSTSAAV</sequence>